<accession>A0A1C1CG32</accession>
<feature type="compositionally biased region" description="Polar residues" evidence="1">
    <location>
        <begin position="1"/>
        <end position="21"/>
    </location>
</feature>
<dbReference type="VEuPathDB" id="FungiDB:G647_01903"/>
<reference evidence="3" key="1">
    <citation type="submission" date="2015-07" db="EMBL/GenBank/DDBJ databases">
        <authorList>
            <person name="Teixeira M.M."/>
            <person name="Souza R.C."/>
            <person name="Almeida L.G."/>
            <person name="Vicente V.A."/>
            <person name="de Hoog S."/>
            <person name="Bocca A.L."/>
            <person name="de Almeida S.R."/>
            <person name="Vasconcelos A.T."/>
            <person name="Felipe M.S."/>
        </authorList>
    </citation>
    <scope>NUCLEOTIDE SEQUENCE [LARGE SCALE GENOMIC DNA]</scope>
    <source>
        <strain evidence="3">KSF</strain>
    </source>
</reference>
<gene>
    <name evidence="2" type="ORF">CLCR_03402</name>
</gene>
<evidence type="ECO:0000256" key="1">
    <source>
        <dbReference type="SAM" id="MobiDB-lite"/>
    </source>
</evidence>
<dbReference type="OrthoDB" id="10351870at2759"/>
<dbReference type="EMBL" id="LGRB01000013">
    <property type="protein sequence ID" value="OCT47480.1"/>
    <property type="molecule type" value="Genomic_DNA"/>
</dbReference>
<dbReference type="Proteomes" id="UP000094526">
    <property type="component" value="Unassembled WGS sequence"/>
</dbReference>
<sequence>MELNSANDNNKRSYSAVTSTPSEPPRKRQRISSPSAQPSRVQPTRRARPQQSEREAARQRAIHLLLRYQALPSEVSPKPRRETPSTKPSIILHHNVHPQWKHLPFEKPEQISLKIAINSHENESDIVSYAPQSADGSHLPPWISDTAVCLQLPHRAAVATRTEVDDLKTHLMLFGTDMEDALKHKERYQSLEVLGEESSTVDWYFALTRIWGPNSEPTLLIRNPVDKSQHEFSVPTVMDLEAQRVRNLLEMIKNDFKRKSSLSLAEVQDIFSKRTKILIVSCCPTGNSRTDKATRDFEESLHGKWIEQIQFPKQNVRFLNRAEACARYHGSTHLRAQLAWASKTDKPVQPFARNINRTAIVVLDVDACFTGVCTTLVNTQDGRCSVKASSKSVNSVQGRIGLKKPVRDMLERAHGQAISAAAFESNHAYDEVLRGLVDDFGMALDFFELNRSEMALLFPEGISHTRSLGHDTAAACKVVLSRDSVEAVVREWLAPIVGLAREHLLGVERALAASKRQDTRLQVLMTGFWTQSPCILKVFAAALRSEGLPHTTSIMVDTTMDNSASATLGALWSMTADLDGCWEEVTNPVSLQATSGSG</sequence>
<proteinExistence type="predicted"/>
<dbReference type="AlphaFoldDB" id="A0A1C1CG32"/>
<evidence type="ECO:0000313" key="3">
    <source>
        <dbReference type="Proteomes" id="UP000094526"/>
    </source>
</evidence>
<organism evidence="2 3">
    <name type="scientific">Cladophialophora carrionii</name>
    <dbReference type="NCBI Taxonomy" id="86049"/>
    <lineage>
        <taxon>Eukaryota</taxon>
        <taxon>Fungi</taxon>
        <taxon>Dikarya</taxon>
        <taxon>Ascomycota</taxon>
        <taxon>Pezizomycotina</taxon>
        <taxon>Eurotiomycetes</taxon>
        <taxon>Chaetothyriomycetidae</taxon>
        <taxon>Chaetothyriales</taxon>
        <taxon>Herpotrichiellaceae</taxon>
        <taxon>Cladophialophora</taxon>
    </lineage>
</organism>
<name>A0A1C1CG32_9EURO</name>
<dbReference type="VEuPathDB" id="FungiDB:CLCR_03402"/>
<comment type="caution">
    <text evidence="2">The sequence shown here is derived from an EMBL/GenBank/DDBJ whole genome shotgun (WGS) entry which is preliminary data.</text>
</comment>
<evidence type="ECO:0000313" key="2">
    <source>
        <dbReference type="EMBL" id="OCT47480.1"/>
    </source>
</evidence>
<keyword evidence="3" id="KW-1185">Reference proteome</keyword>
<protein>
    <submittedName>
        <fullName evidence="2">Uncharacterized protein</fullName>
    </submittedName>
</protein>
<feature type="region of interest" description="Disordered" evidence="1">
    <location>
        <begin position="1"/>
        <end position="88"/>
    </location>
</feature>
<feature type="compositionally biased region" description="Polar residues" evidence="1">
    <location>
        <begin position="31"/>
        <end position="42"/>
    </location>
</feature>